<dbReference type="EMBL" id="CP036262">
    <property type="protein sequence ID" value="QDS94444.1"/>
    <property type="molecule type" value="Genomic_DNA"/>
</dbReference>
<dbReference type="InterPro" id="IPR006660">
    <property type="entry name" value="Arsenate_reductase-like"/>
</dbReference>
<dbReference type="InterPro" id="IPR006659">
    <property type="entry name" value="Arsenate_reductase"/>
</dbReference>
<dbReference type="Pfam" id="PF03960">
    <property type="entry name" value="ArsC"/>
    <property type="match status" value="1"/>
</dbReference>
<keyword evidence="5" id="KW-1185">Reference proteome</keyword>
<organism evidence="4 5">
    <name type="scientific">Roseimaritima multifibrata</name>
    <dbReference type="NCBI Taxonomy" id="1930274"/>
    <lineage>
        <taxon>Bacteria</taxon>
        <taxon>Pseudomonadati</taxon>
        <taxon>Planctomycetota</taxon>
        <taxon>Planctomycetia</taxon>
        <taxon>Pirellulales</taxon>
        <taxon>Pirellulaceae</taxon>
        <taxon>Roseimaritima</taxon>
    </lineage>
</organism>
<evidence type="ECO:0000256" key="3">
    <source>
        <dbReference type="PROSITE-ProRule" id="PRU01282"/>
    </source>
</evidence>
<accession>A0A517MHT7</accession>
<evidence type="ECO:0000313" key="4">
    <source>
        <dbReference type="EMBL" id="QDS94444.1"/>
    </source>
</evidence>
<dbReference type="AlphaFoldDB" id="A0A517MHT7"/>
<sequence>MGRVEIVTYKFHIPCERRQSPNQQADQGLPRPWGLLGIRILWKIAVFARQSKVSVVFANAPFQLTTMTTIFHNPRCSKSRQAVQLLEDRAIEFDVVKYLDDPPSERELSKIVKMLGIRPSQLVRKGEQSYKDLGLSDKELTDKQWIEILVANPKLIERPIVVHDGKAAIGRPIENIEEILKD</sequence>
<evidence type="ECO:0000256" key="1">
    <source>
        <dbReference type="ARBA" id="ARBA00007198"/>
    </source>
</evidence>
<name>A0A517MHT7_9BACT</name>
<evidence type="ECO:0000256" key="2">
    <source>
        <dbReference type="ARBA" id="ARBA00023002"/>
    </source>
</evidence>
<dbReference type="Proteomes" id="UP000320672">
    <property type="component" value="Chromosome"/>
</dbReference>
<dbReference type="PANTHER" id="PTHR30041:SF4">
    <property type="entry name" value="ARSENATE REDUCTASE"/>
    <property type="match status" value="1"/>
</dbReference>
<dbReference type="SUPFAM" id="SSF52833">
    <property type="entry name" value="Thioredoxin-like"/>
    <property type="match status" value="1"/>
</dbReference>
<protein>
    <submittedName>
        <fullName evidence="4">Arsenate reductase</fullName>
        <ecNumber evidence="4">1.20.4.1</ecNumber>
    </submittedName>
</protein>
<reference evidence="4 5" key="1">
    <citation type="submission" date="2019-02" db="EMBL/GenBank/DDBJ databases">
        <title>Deep-cultivation of Planctomycetes and their phenomic and genomic characterization uncovers novel biology.</title>
        <authorList>
            <person name="Wiegand S."/>
            <person name="Jogler M."/>
            <person name="Boedeker C."/>
            <person name="Pinto D."/>
            <person name="Vollmers J."/>
            <person name="Rivas-Marin E."/>
            <person name="Kohn T."/>
            <person name="Peeters S.H."/>
            <person name="Heuer A."/>
            <person name="Rast P."/>
            <person name="Oberbeckmann S."/>
            <person name="Bunk B."/>
            <person name="Jeske O."/>
            <person name="Meyerdierks A."/>
            <person name="Storesund J.E."/>
            <person name="Kallscheuer N."/>
            <person name="Luecker S."/>
            <person name="Lage O.M."/>
            <person name="Pohl T."/>
            <person name="Merkel B.J."/>
            <person name="Hornburger P."/>
            <person name="Mueller R.-W."/>
            <person name="Bruemmer F."/>
            <person name="Labrenz M."/>
            <person name="Spormann A.M."/>
            <person name="Op den Camp H."/>
            <person name="Overmann J."/>
            <person name="Amann R."/>
            <person name="Jetten M.S.M."/>
            <person name="Mascher T."/>
            <person name="Medema M.H."/>
            <person name="Devos D.P."/>
            <person name="Kaster A.-K."/>
            <person name="Ovreas L."/>
            <person name="Rohde M."/>
            <person name="Galperin M.Y."/>
            <person name="Jogler C."/>
        </authorList>
    </citation>
    <scope>NUCLEOTIDE SEQUENCE [LARGE SCALE GENOMIC DNA]</scope>
    <source>
        <strain evidence="4 5">FF011L</strain>
    </source>
</reference>
<dbReference type="PANTHER" id="PTHR30041">
    <property type="entry name" value="ARSENATE REDUCTASE"/>
    <property type="match status" value="1"/>
</dbReference>
<keyword evidence="2 4" id="KW-0560">Oxidoreductase</keyword>
<dbReference type="InterPro" id="IPR036249">
    <property type="entry name" value="Thioredoxin-like_sf"/>
</dbReference>
<dbReference type="Gene3D" id="3.40.30.10">
    <property type="entry name" value="Glutaredoxin"/>
    <property type="match status" value="1"/>
</dbReference>
<evidence type="ECO:0000313" key="5">
    <source>
        <dbReference type="Proteomes" id="UP000320672"/>
    </source>
</evidence>
<dbReference type="CDD" id="cd03034">
    <property type="entry name" value="ArsC_ArsC"/>
    <property type="match status" value="1"/>
</dbReference>
<gene>
    <name evidence="4" type="primary">arsC_1</name>
    <name evidence="4" type="ORF">FF011L_32230</name>
</gene>
<dbReference type="EC" id="1.20.4.1" evidence="4"/>
<comment type="similarity">
    <text evidence="1 3">Belongs to the ArsC family.</text>
</comment>
<dbReference type="PROSITE" id="PS51353">
    <property type="entry name" value="ARSC"/>
    <property type="match status" value="1"/>
</dbReference>
<dbReference type="KEGG" id="rml:FF011L_32230"/>
<dbReference type="GO" id="GO:0008794">
    <property type="term" value="F:arsenate reductase (glutaredoxin) activity"/>
    <property type="evidence" value="ECO:0007669"/>
    <property type="project" value="UniProtKB-EC"/>
</dbReference>
<proteinExistence type="inferred from homology"/>
<dbReference type="NCBIfam" id="TIGR00014">
    <property type="entry name" value="arsC"/>
    <property type="match status" value="1"/>
</dbReference>